<keyword evidence="6" id="KW-1185">Reference proteome</keyword>
<sequence>MKHSLEEIKYICQLIYEAHRLSVFYMNKQGEFKLECSASDFHKNAYYISLKDQLKAHSQQHSPEKAPVHFSLAAMHFFLIHLKTEHQYHGTIIIGPCLESQLDNEKINVILNTLGGSVNKRTLLTFYQTIPVIDPQQFLSISLLTYYLIYQQKLNQSAIKDMGKNESNVKSKDLLDLEISKRRRNFISHSNLSHERVLLDYVKNGQTDKVKDVIRYSIIGEDEFGSLAKHSRIRSEKNLMITGVALICRAAIEGGLNEETAFTLNDYYIQQIEERESIVEISTIMTEAVNEFTERVSKLKKSTYSAAIIICQRYIYNHLYEEITLGQLARISNLSPNYLSGLFKKEAGLSISKYIQRQRVDEAKKLLSLTTYPISEIYSWLNFNDQSYFIKVFKKFTGKTPKQFRNGE</sequence>
<dbReference type="GO" id="GO:0003700">
    <property type="term" value="F:DNA-binding transcription factor activity"/>
    <property type="evidence" value="ECO:0007669"/>
    <property type="project" value="InterPro"/>
</dbReference>
<dbReference type="PANTHER" id="PTHR43280">
    <property type="entry name" value="ARAC-FAMILY TRANSCRIPTIONAL REGULATOR"/>
    <property type="match status" value="1"/>
</dbReference>
<gene>
    <name evidence="5" type="ORF">GCM10011398_22670</name>
</gene>
<proteinExistence type="predicted"/>
<evidence type="ECO:0000313" key="6">
    <source>
        <dbReference type="Proteomes" id="UP000622860"/>
    </source>
</evidence>
<dbReference type="Gene3D" id="1.10.10.60">
    <property type="entry name" value="Homeodomain-like"/>
    <property type="match status" value="2"/>
</dbReference>
<dbReference type="Proteomes" id="UP000622860">
    <property type="component" value="Unassembled WGS sequence"/>
</dbReference>
<name>A0A917HFN1_9BACI</name>
<dbReference type="InterPro" id="IPR018060">
    <property type="entry name" value="HTH_AraC"/>
</dbReference>
<feature type="domain" description="HTH araC/xylS-type" evidence="4">
    <location>
        <begin position="313"/>
        <end position="407"/>
    </location>
</feature>
<dbReference type="InterPro" id="IPR009057">
    <property type="entry name" value="Homeodomain-like_sf"/>
</dbReference>
<dbReference type="RefSeq" id="WP_188455512.1">
    <property type="nucleotide sequence ID" value="NZ_BMFR01000008.1"/>
</dbReference>
<organism evidence="5 6">
    <name type="scientific">Virgibacillus oceani</name>
    <dbReference type="NCBI Taxonomy" id="1479511"/>
    <lineage>
        <taxon>Bacteria</taxon>
        <taxon>Bacillati</taxon>
        <taxon>Bacillota</taxon>
        <taxon>Bacilli</taxon>
        <taxon>Bacillales</taxon>
        <taxon>Bacillaceae</taxon>
        <taxon>Virgibacillus</taxon>
    </lineage>
</organism>
<evidence type="ECO:0000256" key="1">
    <source>
        <dbReference type="ARBA" id="ARBA00023015"/>
    </source>
</evidence>
<dbReference type="GO" id="GO:0043565">
    <property type="term" value="F:sequence-specific DNA binding"/>
    <property type="evidence" value="ECO:0007669"/>
    <property type="project" value="InterPro"/>
</dbReference>
<evidence type="ECO:0000313" key="5">
    <source>
        <dbReference type="EMBL" id="GGG77078.1"/>
    </source>
</evidence>
<keyword evidence="1" id="KW-0805">Transcription regulation</keyword>
<dbReference type="EMBL" id="BMFR01000008">
    <property type="protein sequence ID" value="GGG77078.1"/>
    <property type="molecule type" value="Genomic_DNA"/>
</dbReference>
<reference evidence="5" key="1">
    <citation type="journal article" date="2014" name="Int. J. Syst. Evol. Microbiol.">
        <title>Complete genome sequence of Corynebacterium casei LMG S-19264T (=DSM 44701T), isolated from a smear-ripened cheese.</title>
        <authorList>
            <consortium name="US DOE Joint Genome Institute (JGI-PGF)"/>
            <person name="Walter F."/>
            <person name="Albersmeier A."/>
            <person name="Kalinowski J."/>
            <person name="Ruckert C."/>
        </authorList>
    </citation>
    <scope>NUCLEOTIDE SEQUENCE</scope>
    <source>
        <strain evidence="5">CGMCC 1.12754</strain>
    </source>
</reference>
<accession>A0A917HFN1</accession>
<protein>
    <submittedName>
        <fullName evidence="5">AraC family transcriptional regulator</fullName>
    </submittedName>
</protein>
<evidence type="ECO:0000259" key="4">
    <source>
        <dbReference type="PROSITE" id="PS01124"/>
    </source>
</evidence>
<evidence type="ECO:0000256" key="2">
    <source>
        <dbReference type="ARBA" id="ARBA00023125"/>
    </source>
</evidence>
<dbReference type="SMART" id="SM00342">
    <property type="entry name" value="HTH_ARAC"/>
    <property type="match status" value="1"/>
</dbReference>
<keyword evidence="3" id="KW-0804">Transcription</keyword>
<reference evidence="5" key="2">
    <citation type="submission" date="2020-09" db="EMBL/GenBank/DDBJ databases">
        <authorList>
            <person name="Sun Q."/>
            <person name="Zhou Y."/>
        </authorList>
    </citation>
    <scope>NUCLEOTIDE SEQUENCE</scope>
    <source>
        <strain evidence="5">CGMCC 1.12754</strain>
    </source>
</reference>
<dbReference type="Pfam" id="PF12833">
    <property type="entry name" value="HTH_18"/>
    <property type="match status" value="1"/>
</dbReference>
<dbReference type="AlphaFoldDB" id="A0A917HFN1"/>
<keyword evidence="2" id="KW-0238">DNA-binding</keyword>
<dbReference type="PROSITE" id="PS01124">
    <property type="entry name" value="HTH_ARAC_FAMILY_2"/>
    <property type="match status" value="1"/>
</dbReference>
<evidence type="ECO:0000256" key="3">
    <source>
        <dbReference type="ARBA" id="ARBA00023163"/>
    </source>
</evidence>
<dbReference type="PANTHER" id="PTHR43280:SF34">
    <property type="entry name" value="ARAC-FAMILY TRANSCRIPTIONAL REGULATOR"/>
    <property type="match status" value="1"/>
</dbReference>
<comment type="caution">
    <text evidence="5">The sequence shown here is derived from an EMBL/GenBank/DDBJ whole genome shotgun (WGS) entry which is preliminary data.</text>
</comment>
<dbReference type="SUPFAM" id="SSF46689">
    <property type="entry name" value="Homeodomain-like"/>
    <property type="match status" value="2"/>
</dbReference>